<comment type="caution">
    <text evidence="1">The sequence shown here is derived from an EMBL/GenBank/DDBJ whole genome shotgun (WGS) entry which is preliminary data.</text>
</comment>
<evidence type="ECO:0008006" key="2">
    <source>
        <dbReference type="Google" id="ProtNLM"/>
    </source>
</evidence>
<dbReference type="AlphaFoldDB" id="A0A0F9DY19"/>
<sequence>TKGVPITMTSATATGLFVVSGDNNTFHNIHWSHLGTSAALISVSITGDGNTFNDSQFNNMNNAASADEATMKGVNLNGCNNTSFFRCTIGGVETERTDGAADLTIGPDTITDLYMEDCVFIAKLDAAADADHAFIEQVADADMGGVGYLVRPTFINAGGIAANPDAMTIGAATAGFWLIRDPLLVYVTDIADNEEMVWVTNRHDTSPGKFEGIAINPDVT</sequence>
<organism evidence="1">
    <name type="scientific">marine sediment metagenome</name>
    <dbReference type="NCBI Taxonomy" id="412755"/>
    <lineage>
        <taxon>unclassified sequences</taxon>
        <taxon>metagenomes</taxon>
        <taxon>ecological metagenomes</taxon>
    </lineage>
</organism>
<protein>
    <recommendedName>
        <fullName evidence="2">Right handed beta helix domain-containing protein</fullName>
    </recommendedName>
</protein>
<accession>A0A0F9DY19</accession>
<reference evidence="1" key="1">
    <citation type="journal article" date="2015" name="Nature">
        <title>Complex archaea that bridge the gap between prokaryotes and eukaryotes.</title>
        <authorList>
            <person name="Spang A."/>
            <person name="Saw J.H."/>
            <person name="Jorgensen S.L."/>
            <person name="Zaremba-Niedzwiedzka K."/>
            <person name="Martijn J."/>
            <person name="Lind A.E."/>
            <person name="van Eijk R."/>
            <person name="Schleper C."/>
            <person name="Guy L."/>
            <person name="Ettema T.J."/>
        </authorList>
    </citation>
    <scope>NUCLEOTIDE SEQUENCE</scope>
</reference>
<dbReference type="InterPro" id="IPR011050">
    <property type="entry name" value="Pectin_lyase_fold/virulence"/>
</dbReference>
<dbReference type="SUPFAM" id="SSF51126">
    <property type="entry name" value="Pectin lyase-like"/>
    <property type="match status" value="1"/>
</dbReference>
<gene>
    <name evidence="1" type="ORF">LCGC14_2141990</name>
</gene>
<proteinExistence type="predicted"/>
<feature type="non-terminal residue" evidence="1">
    <location>
        <position position="1"/>
    </location>
</feature>
<evidence type="ECO:0000313" key="1">
    <source>
        <dbReference type="EMBL" id="KKL66738.1"/>
    </source>
</evidence>
<name>A0A0F9DY19_9ZZZZ</name>
<dbReference type="EMBL" id="LAZR01027109">
    <property type="protein sequence ID" value="KKL66738.1"/>
    <property type="molecule type" value="Genomic_DNA"/>
</dbReference>